<protein>
    <submittedName>
        <fullName evidence="1">SRPBCC family protein</fullName>
    </submittedName>
</protein>
<dbReference type="Pfam" id="PF10604">
    <property type="entry name" value="Polyketide_cyc2"/>
    <property type="match status" value="1"/>
</dbReference>
<dbReference type="SUPFAM" id="SSF55961">
    <property type="entry name" value="Bet v1-like"/>
    <property type="match status" value="1"/>
</dbReference>
<evidence type="ECO:0000313" key="2">
    <source>
        <dbReference type="Proteomes" id="UP001500886"/>
    </source>
</evidence>
<evidence type="ECO:0000313" key="1">
    <source>
        <dbReference type="EMBL" id="GAA2712507.1"/>
    </source>
</evidence>
<gene>
    <name evidence="1" type="ORF">GCM10010315_16370</name>
</gene>
<dbReference type="Proteomes" id="UP001500886">
    <property type="component" value="Unassembled WGS sequence"/>
</dbReference>
<name>A0ABP6G3D2_9ACTN</name>
<sequence length="160" mass="18021">MPPPRRLPSPHHYRFHGRWILPAPPDAVYAALEDADGYPAWWPQVREVRRLDDVTGVLRIRSVLPYDLVVTARETRRDPGDRTLEIVMCGDLDGWAAWNVVPHGAGGSAARFEEDVEVRKPLLRRLAVPCRPLFTANHAWMMRAGHRGLRALLAGPGRGI</sequence>
<dbReference type="InterPro" id="IPR019587">
    <property type="entry name" value="Polyketide_cyclase/dehydratase"/>
</dbReference>
<dbReference type="RefSeq" id="WP_344434159.1">
    <property type="nucleotide sequence ID" value="NZ_BAAASL010000005.1"/>
</dbReference>
<accession>A0ABP6G3D2</accession>
<reference evidence="2" key="1">
    <citation type="journal article" date="2019" name="Int. J. Syst. Evol. Microbiol.">
        <title>The Global Catalogue of Microorganisms (GCM) 10K type strain sequencing project: providing services to taxonomists for standard genome sequencing and annotation.</title>
        <authorList>
            <consortium name="The Broad Institute Genomics Platform"/>
            <consortium name="The Broad Institute Genome Sequencing Center for Infectious Disease"/>
            <person name="Wu L."/>
            <person name="Ma J."/>
        </authorList>
    </citation>
    <scope>NUCLEOTIDE SEQUENCE [LARGE SCALE GENOMIC DNA]</scope>
    <source>
        <strain evidence="2">JCM 4542</strain>
    </source>
</reference>
<dbReference type="InterPro" id="IPR023393">
    <property type="entry name" value="START-like_dom_sf"/>
</dbReference>
<proteinExistence type="predicted"/>
<organism evidence="1 2">
    <name type="scientific">Streptomyces luteosporeus</name>
    <dbReference type="NCBI Taxonomy" id="173856"/>
    <lineage>
        <taxon>Bacteria</taxon>
        <taxon>Bacillati</taxon>
        <taxon>Actinomycetota</taxon>
        <taxon>Actinomycetes</taxon>
        <taxon>Kitasatosporales</taxon>
        <taxon>Streptomycetaceae</taxon>
        <taxon>Streptomyces</taxon>
    </lineage>
</organism>
<comment type="caution">
    <text evidence="1">The sequence shown here is derived from an EMBL/GenBank/DDBJ whole genome shotgun (WGS) entry which is preliminary data.</text>
</comment>
<keyword evidence="2" id="KW-1185">Reference proteome</keyword>
<dbReference type="EMBL" id="BAAASL010000005">
    <property type="protein sequence ID" value="GAA2712507.1"/>
    <property type="molecule type" value="Genomic_DNA"/>
</dbReference>
<dbReference type="Gene3D" id="3.30.530.20">
    <property type="match status" value="1"/>
</dbReference>